<organism evidence="8 9">
    <name type="scientific">Acinetobacter calcoaceticus</name>
    <dbReference type="NCBI Taxonomy" id="471"/>
    <lineage>
        <taxon>Bacteria</taxon>
        <taxon>Pseudomonadati</taxon>
        <taxon>Pseudomonadota</taxon>
        <taxon>Gammaproteobacteria</taxon>
        <taxon>Moraxellales</taxon>
        <taxon>Moraxellaceae</taxon>
        <taxon>Acinetobacter</taxon>
        <taxon>Acinetobacter calcoaceticus/baumannii complex</taxon>
    </lineage>
</organism>
<dbReference type="Proteomes" id="UP000294963">
    <property type="component" value="Unassembled WGS sequence"/>
</dbReference>
<keyword evidence="9" id="KW-1185">Reference proteome</keyword>
<evidence type="ECO:0000256" key="3">
    <source>
        <dbReference type="ARBA" id="ARBA00011245"/>
    </source>
</evidence>
<dbReference type="PROSITE" id="PS51462">
    <property type="entry name" value="NUDIX"/>
    <property type="match status" value="1"/>
</dbReference>
<evidence type="ECO:0000259" key="7">
    <source>
        <dbReference type="PROSITE" id="PS51462"/>
    </source>
</evidence>
<dbReference type="EMBL" id="SLVJ01000007">
    <property type="protein sequence ID" value="TCM67728.1"/>
    <property type="molecule type" value="Genomic_DNA"/>
</dbReference>
<gene>
    <name evidence="6" type="primary">nudJ</name>
    <name evidence="8" type="ORF">EC844_10722</name>
</gene>
<dbReference type="EC" id="3.6.1.-" evidence="6"/>
<dbReference type="InterPro" id="IPR020084">
    <property type="entry name" value="NUDIX_hydrolase_CS"/>
</dbReference>
<feature type="domain" description="Nudix hydrolase" evidence="7">
    <location>
        <begin position="3"/>
        <end position="137"/>
    </location>
</feature>
<dbReference type="PANTHER" id="PTHR43222">
    <property type="entry name" value="NUDIX HYDROLASE 23"/>
    <property type="match status" value="1"/>
</dbReference>
<evidence type="ECO:0000256" key="5">
    <source>
        <dbReference type="ARBA" id="ARBA00022801"/>
    </source>
</evidence>
<proteinExistence type="inferred from homology"/>
<protein>
    <recommendedName>
        <fullName evidence="4 6">Phosphatase NudJ</fullName>
        <ecNumber evidence="6">3.6.1.-</ecNumber>
    </recommendedName>
</protein>
<dbReference type="GO" id="GO:0017110">
    <property type="term" value="F:nucleoside diphosphate phosphatase activity"/>
    <property type="evidence" value="ECO:0007669"/>
    <property type="project" value="InterPro"/>
</dbReference>
<evidence type="ECO:0000256" key="1">
    <source>
        <dbReference type="ARBA" id="ARBA00001946"/>
    </source>
</evidence>
<keyword evidence="6" id="KW-0460">Magnesium</keyword>
<dbReference type="CDD" id="cd03675">
    <property type="entry name" value="NUDIX_Hydrolase"/>
    <property type="match status" value="1"/>
</dbReference>
<evidence type="ECO:0000256" key="4">
    <source>
        <dbReference type="ARBA" id="ARBA00015552"/>
    </source>
</evidence>
<comment type="caution">
    <text evidence="8">The sequence shown here is derived from an EMBL/GenBank/DDBJ whole genome shotgun (WGS) entry which is preliminary data.</text>
</comment>
<evidence type="ECO:0000313" key="8">
    <source>
        <dbReference type="EMBL" id="TCM67728.1"/>
    </source>
</evidence>
<dbReference type="Gene3D" id="3.90.79.10">
    <property type="entry name" value="Nucleoside Triphosphate Pyrophosphohydrolase"/>
    <property type="match status" value="1"/>
</dbReference>
<dbReference type="InterPro" id="IPR015797">
    <property type="entry name" value="NUDIX_hydrolase-like_dom_sf"/>
</dbReference>
<dbReference type="AlphaFoldDB" id="A0A4V2R1B3"/>
<dbReference type="Pfam" id="PF00293">
    <property type="entry name" value="NUDIX"/>
    <property type="match status" value="1"/>
</dbReference>
<comment type="similarity">
    <text evidence="2 6">Belongs to the Nudix hydrolase family. NudJ subfamily.</text>
</comment>
<dbReference type="GO" id="GO:0004787">
    <property type="term" value="F:thiamine diphosphate phosphatase activity"/>
    <property type="evidence" value="ECO:0007669"/>
    <property type="project" value="InterPro"/>
</dbReference>
<dbReference type="OrthoDB" id="8594221at2"/>
<comment type="cofactor">
    <cofactor evidence="1 6">
        <name>Mg(2+)</name>
        <dbReference type="ChEBI" id="CHEBI:18420"/>
    </cofactor>
</comment>
<accession>A0A4V2R1B3</accession>
<reference evidence="8 9" key="1">
    <citation type="submission" date="2019-03" db="EMBL/GenBank/DDBJ databases">
        <title>Genomic analyses of the natural microbiome of Caenorhabditis elegans.</title>
        <authorList>
            <person name="Samuel B."/>
        </authorList>
    </citation>
    <scope>NUCLEOTIDE SEQUENCE [LARGE SCALE GENOMIC DNA]</scope>
    <source>
        <strain evidence="8 9">JUb89</strain>
    </source>
</reference>
<dbReference type="InterPro" id="IPR000086">
    <property type="entry name" value="NUDIX_hydrolase_dom"/>
</dbReference>
<keyword evidence="5 6" id="KW-0378">Hydrolase</keyword>
<sequence>MTAWTPHVTVATVIEKDGKFLFVEEYTEGLSHSVFNQPAGHVECAETLIEAAVRETLEETGYTVHITALLGMYSYTPPMFPDRTYYRFCFHAEVLDHDPHAELDRDVIAAVWMSLDELQASARARSPLVIKAIQDALAGQRFPLSLIYEHKNSPFTTQMDA</sequence>
<dbReference type="PANTHER" id="PTHR43222:SF11">
    <property type="entry name" value="PHOSPHATASE NUDJ"/>
    <property type="match status" value="1"/>
</dbReference>
<evidence type="ECO:0000256" key="2">
    <source>
        <dbReference type="ARBA" id="ARBA00007608"/>
    </source>
</evidence>
<name>A0A4V2R1B3_ACICA</name>
<dbReference type="GO" id="GO:0017111">
    <property type="term" value="F:ribonucleoside triphosphate phosphatase activity"/>
    <property type="evidence" value="ECO:0007669"/>
    <property type="project" value="InterPro"/>
</dbReference>
<evidence type="ECO:0000313" key="9">
    <source>
        <dbReference type="Proteomes" id="UP000294963"/>
    </source>
</evidence>
<evidence type="ECO:0000256" key="6">
    <source>
        <dbReference type="RuleBase" id="RU364043"/>
    </source>
</evidence>
<dbReference type="SUPFAM" id="SSF55811">
    <property type="entry name" value="Nudix"/>
    <property type="match status" value="1"/>
</dbReference>
<comment type="subunit">
    <text evidence="3 6">Monomer.</text>
</comment>
<dbReference type="PROSITE" id="PS00893">
    <property type="entry name" value="NUDIX_BOX"/>
    <property type="match status" value="1"/>
</dbReference>
<dbReference type="InterPro" id="IPR033713">
    <property type="entry name" value="NudJ"/>
</dbReference>